<evidence type="ECO:0000313" key="8">
    <source>
        <dbReference type="Proteomes" id="UP000037515"/>
    </source>
</evidence>
<dbReference type="SUPFAM" id="SSF103088">
    <property type="entry name" value="OmpA-like"/>
    <property type="match status" value="1"/>
</dbReference>
<dbReference type="Proteomes" id="UP000037515">
    <property type="component" value="Unassembled WGS sequence"/>
</dbReference>
<keyword evidence="2 4" id="KW-0472">Membrane</keyword>
<dbReference type="CDD" id="cd07185">
    <property type="entry name" value="OmpA_C-like"/>
    <property type="match status" value="1"/>
</dbReference>
<dbReference type="STRING" id="693.AKJ17_00835"/>
<comment type="subcellular location">
    <subcellularLocation>
        <location evidence="1">Cell outer membrane</location>
    </subcellularLocation>
</comment>
<dbReference type="OrthoDB" id="9792521at2"/>
<sequence length="180" mass="19795">MRNLKLGVTCLFAFVAAGCAQQQAPSHSNVVTPSEFNVVLDQNYERAMAIVIDETIGKVKKIDQQIVIQLKGDHSFAYNSSEVLPEGKLVLKQLSALLVDLPKSQVFIGGHTDSSGSDEYNKKLSMQRAESVALFFINQGVDEARVGAFGFGEKAPISDNATRQGREENRRIELRITPKI</sequence>
<dbReference type="PANTHER" id="PTHR30329:SF21">
    <property type="entry name" value="LIPOPROTEIN YIAD-RELATED"/>
    <property type="match status" value="1"/>
</dbReference>
<feature type="signal peptide" evidence="5">
    <location>
        <begin position="1"/>
        <end position="20"/>
    </location>
</feature>
<dbReference type="InterPro" id="IPR006664">
    <property type="entry name" value="OMP_bac"/>
</dbReference>
<evidence type="ECO:0000256" key="1">
    <source>
        <dbReference type="ARBA" id="ARBA00004442"/>
    </source>
</evidence>
<evidence type="ECO:0000256" key="4">
    <source>
        <dbReference type="PROSITE-ProRule" id="PRU00473"/>
    </source>
</evidence>
<gene>
    <name evidence="7" type="ORF">AKJ17_00835</name>
</gene>
<dbReference type="AlphaFoldDB" id="A0A0M0HTH5"/>
<evidence type="ECO:0000256" key="3">
    <source>
        <dbReference type="ARBA" id="ARBA00023237"/>
    </source>
</evidence>
<evidence type="ECO:0000259" key="6">
    <source>
        <dbReference type="PROSITE" id="PS51123"/>
    </source>
</evidence>
<dbReference type="PANTHER" id="PTHR30329">
    <property type="entry name" value="STATOR ELEMENT OF FLAGELLAR MOTOR COMPLEX"/>
    <property type="match status" value="1"/>
</dbReference>
<dbReference type="Pfam" id="PF00691">
    <property type="entry name" value="OmpA"/>
    <property type="match status" value="1"/>
</dbReference>
<organism evidence="7 8">
    <name type="scientific">Vibrio nereis</name>
    <dbReference type="NCBI Taxonomy" id="693"/>
    <lineage>
        <taxon>Bacteria</taxon>
        <taxon>Pseudomonadati</taxon>
        <taxon>Pseudomonadota</taxon>
        <taxon>Gammaproteobacteria</taxon>
        <taxon>Vibrionales</taxon>
        <taxon>Vibrionaceae</taxon>
        <taxon>Vibrio</taxon>
    </lineage>
</organism>
<dbReference type="InterPro" id="IPR006665">
    <property type="entry name" value="OmpA-like"/>
</dbReference>
<accession>A0A0M0HTH5</accession>
<dbReference type="Gene3D" id="3.30.1330.60">
    <property type="entry name" value="OmpA-like domain"/>
    <property type="match status" value="1"/>
</dbReference>
<dbReference type="PROSITE" id="PS51257">
    <property type="entry name" value="PROKAR_LIPOPROTEIN"/>
    <property type="match status" value="1"/>
</dbReference>
<reference evidence="8" key="1">
    <citation type="submission" date="2015-08" db="EMBL/GenBank/DDBJ databases">
        <title>Vibrio galatheae sp. nov., a novel member of the Vibrionaceae family isolated from the Solomon Islands.</title>
        <authorList>
            <person name="Giubergia S."/>
            <person name="Machado H."/>
            <person name="Mateiu R.V."/>
            <person name="Gram L."/>
        </authorList>
    </citation>
    <scope>NUCLEOTIDE SEQUENCE [LARGE SCALE GENOMIC DNA]</scope>
    <source>
        <strain evidence="8">DSM 19584</strain>
    </source>
</reference>
<dbReference type="EMBL" id="LHPJ01000001">
    <property type="protein sequence ID" value="KOO05375.1"/>
    <property type="molecule type" value="Genomic_DNA"/>
</dbReference>
<keyword evidence="8" id="KW-1185">Reference proteome</keyword>
<feature type="chain" id="PRO_5005600261" description="OmpA-like domain-containing protein" evidence="5">
    <location>
        <begin position="21"/>
        <end position="180"/>
    </location>
</feature>
<proteinExistence type="predicted"/>
<protein>
    <recommendedName>
        <fullName evidence="6">OmpA-like domain-containing protein</fullName>
    </recommendedName>
</protein>
<dbReference type="InterPro" id="IPR036737">
    <property type="entry name" value="OmpA-like_sf"/>
</dbReference>
<dbReference type="PRINTS" id="PR01023">
    <property type="entry name" value="NAFLGMOTY"/>
</dbReference>
<comment type="caution">
    <text evidence="7">The sequence shown here is derived from an EMBL/GenBank/DDBJ whole genome shotgun (WGS) entry which is preliminary data.</text>
</comment>
<keyword evidence="3" id="KW-0998">Cell outer membrane</keyword>
<keyword evidence="5" id="KW-0732">Signal</keyword>
<dbReference type="PATRIC" id="fig|693.5.peg.169"/>
<dbReference type="PRINTS" id="PR01021">
    <property type="entry name" value="OMPADOMAIN"/>
</dbReference>
<feature type="domain" description="OmpA-like" evidence="6">
    <location>
        <begin position="63"/>
        <end position="180"/>
    </location>
</feature>
<dbReference type="RefSeq" id="WP_053393887.1">
    <property type="nucleotide sequence ID" value="NZ_LHPJ01000001.1"/>
</dbReference>
<dbReference type="PROSITE" id="PS51123">
    <property type="entry name" value="OMPA_2"/>
    <property type="match status" value="1"/>
</dbReference>
<evidence type="ECO:0000256" key="5">
    <source>
        <dbReference type="SAM" id="SignalP"/>
    </source>
</evidence>
<evidence type="ECO:0000313" key="7">
    <source>
        <dbReference type="EMBL" id="KOO05375.1"/>
    </source>
</evidence>
<dbReference type="InterPro" id="IPR050330">
    <property type="entry name" value="Bact_OuterMem_StrucFunc"/>
</dbReference>
<dbReference type="GO" id="GO:0009279">
    <property type="term" value="C:cell outer membrane"/>
    <property type="evidence" value="ECO:0007669"/>
    <property type="project" value="UniProtKB-SubCell"/>
</dbReference>
<name>A0A0M0HTH5_VIBNE</name>
<evidence type="ECO:0000256" key="2">
    <source>
        <dbReference type="ARBA" id="ARBA00023136"/>
    </source>
</evidence>